<comment type="subcellular location">
    <subcellularLocation>
        <location evidence="1">Cell membrane</location>
        <topology evidence="1">Multi-pass membrane protein</topology>
    </subcellularLocation>
</comment>
<keyword evidence="5 11" id="KW-0812">Transmembrane</keyword>
<dbReference type="InterPro" id="IPR017850">
    <property type="entry name" value="Alkaline_phosphatase_core_sf"/>
</dbReference>
<evidence type="ECO:0000313" key="13">
    <source>
        <dbReference type="EMBL" id="ABG84334.1"/>
    </source>
</evidence>
<dbReference type="SUPFAM" id="SSF53649">
    <property type="entry name" value="Alkaline phosphatase-like"/>
    <property type="match status" value="1"/>
</dbReference>
<feature type="binding site" evidence="10">
    <location>
        <position position="481"/>
    </location>
    <ligand>
        <name>Mn(2+)</name>
        <dbReference type="ChEBI" id="CHEBI:29035"/>
    </ligand>
</feature>
<evidence type="ECO:0000256" key="7">
    <source>
        <dbReference type="ARBA" id="ARBA00023136"/>
    </source>
</evidence>
<dbReference type="RefSeq" id="WP_003460224.1">
    <property type="nucleotide sequence ID" value="NC_008261.1"/>
</dbReference>
<evidence type="ECO:0000256" key="6">
    <source>
        <dbReference type="ARBA" id="ARBA00022989"/>
    </source>
</evidence>
<evidence type="ECO:0000256" key="3">
    <source>
        <dbReference type="ARBA" id="ARBA00009983"/>
    </source>
</evidence>
<dbReference type="Pfam" id="PF00884">
    <property type="entry name" value="Sulfatase"/>
    <property type="match status" value="1"/>
</dbReference>
<evidence type="ECO:0000256" key="8">
    <source>
        <dbReference type="PIRSR" id="PIRSR005091-1"/>
    </source>
</evidence>
<dbReference type="EMBL" id="CP000246">
    <property type="protein sequence ID" value="ABG84334.1"/>
    <property type="molecule type" value="Genomic_DNA"/>
</dbReference>
<feature type="transmembrane region" description="Helical" evidence="11">
    <location>
        <begin position="130"/>
        <end position="148"/>
    </location>
</feature>
<keyword evidence="7 11" id="KW-0472">Membrane</keyword>
<feature type="transmembrane region" description="Helical" evidence="11">
    <location>
        <begin position="53"/>
        <end position="70"/>
    </location>
</feature>
<dbReference type="HOGENOM" id="CLU_021310_1_0_9"/>
<dbReference type="InterPro" id="IPR050448">
    <property type="entry name" value="OpgB/LTA_synthase_biosynth"/>
</dbReference>
<feature type="binding site" evidence="10">
    <location>
        <position position="265"/>
    </location>
    <ligand>
        <name>Mn(2+)</name>
        <dbReference type="ChEBI" id="CHEBI:29035"/>
    </ligand>
</feature>
<protein>
    <submittedName>
        <fullName evidence="13">Sulfatase family protein</fullName>
    </submittedName>
</protein>
<feature type="transmembrane region" description="Helical" evidence="11">
    <location>
        <begin position="77"/>
        <end position="97"/>
    </location>
</feature>
<evidence type="ECO:0000256" key="9">
    <source>
        <dbReference type="PIRSR" id="PIRSR005091-2"/>
    </source>
</evidence>
<dbReference type="PANTHER" id="PTHR47371">
    <property type="entry name" value="LIPOTEICHOIC ACID SYNTHASE"/>
    <property type="match status" value="1"/>
</dbReference>
<gene>
    <name evidence="13" type="ordered locus">CPF_0584</name>
</gene>
<feature type="binding site" evidence="10">
    <location>
        <position position="480"/>
    </location>
    <ligand>
        <name>Mn(2+)</name>
        <dbReference type="ChEBI" id="CHEBI:29035"/>
    </ligand>
</feature>
<dbReference type="CDD" id="cd16015">
    <property type="entry name" value="LTA_synthase"/>
    <property type="match status" value="1"/>
</dbReference>
<comment type="similarity">
    <text evidence="3">Belongs to the LTA synthase family.</text>
</comment>
<organism evidence="13 14">
    <name type="scientific">Clostridium perfringens (strain ATCC 13124 / DSM 756 / JCM 1290 / NCIMB 6125 / NCTC 8237 / Type A)</name>
    <dbReference type="NCBI Taxonomy" id="195103"/>
    <lineage>
        <taxon>Bacteria</taxon>
        <taxon>Bacillati</taxon>
        <taxon>Bacillota</taxon>
        <taxon>Clostridia</taxon>
        <taxon>Eubacteriales</taxon>
        <taxon>Clostridiaceae</taxon>
        <taxon>Clostridium</taxon>
    </lineage>
</organism>
<evidence type="ECO:0000313" key="14">
    <source>
        <dbReference type="Proteomes" id="UP000001823"/>
    </source>
</evidence>
<evidence type="ECO:0000256" key="2">
    <source>
        <dbReference type="ARBA" id="ARBA00004936"/>
    </source>
</evidence>
<evidence type="ECO:0000256" key="1">
    <source>
        <dbReference type="ARBA" id="ARBA00004651"/>
    </source>
</evidence>
<dbReference type="STRING" id="195103.CPF_0584"/>
<evidence type="ECO:0000256" key="5">
    <source>
        <dbReference type="ARBA" id="ARBA00022692"/>
    </source>
</evidence>
<dbReference type="GO" id="GO:0046872">
    <property type="term" value="F:metal ion binding"/>
    <property type="evidence" value="ECO:0007669"/>
    <property type="project" value="UniProtKB-KW"/>
</dbReference>
<feature type="transmembrane region" description="Helical" evidence="11">
    <location>
        <begin position="160"/>
        <end position="182"/>
    </location>
</feature>
<dbReference type="GO" id="GO:0005886">
    <property type="term" value="C:plasma membrane"/>
    <property type="evidence" value="ECO:0007669"/>
    <property type="project" value="UniProtKB-SubCell"/>
</dbReference>
<sequence>MKEKVKSFFKCNWVFIFLVITLQIKSMLLLSMLRTPGSRGINFDLMYFTPPAWWAHIAIVTLIASFVYLFKGKGRMWAGIVIDILVTILFVADIWYYRVNGTFLSIRHIIEPGIFNPVGKSLFNLAKVDVVFIVDFIILFLVYNFTGLKNVKYKNNIKTRLIAFICLFGISATVIGVSHYYIDIQRKSDKSFLRISWAPFQTISDSSPLGYHGYDIYYYANRKETLTDAQKNEIKTWFDENKEDLPDNKYKGMLQGKNVIALQVESLENFVIGKKVYGQEITPNINKLLKNSLYFDNIKEQNNSGTSSDCDIMVNTSILPVREGTTVFGYPWAEYNTLQKILKSKGYSTVSTHPEVPGNWNWAEVHKAFKADEIWDAHQFDQSEIIGLGMSDESYLRQVGERLKSQKQPFYTFLVTLTSHGPFDMPKDKQYLNLPEDLNENMLGAYFQSVRYTDEAIGEFINQLKEEGLLDNTVIMIYGDHGGVHKFYEDKIKDAPLEGDWWKDDEKEIPFLIYNPSINGETISKEGGQIDFLPTIAYLLGFNRDTFDSTAMGRVLVNTNRNASILNNGEIVGNPTPEEKAHLEKSFNIADMIIQGNYFKNN</sequence>
<evidence type="ECO:0000256" key="4">
    <source>
        <dbReference type="ARBA" id="ARBA00022475"/>
    </source>
</evidence>
<keyword evidence="9" id="KW-0479">Metal-binding</keyword>
<dbReference type="KEGG" id="cpf:CPF_0584"/>
<name>A0A0H2YU49_CLOP1</name>
<keyword evidence="14" id="KW-1185">Reference proteome</keyword>
<dbReference type="AlphaFoldDB" id="A0A0H2YU49"/>
<dbReference type="eggNOG" id="COG1368">
    <property type="taxonomic scope" value="Bacteria"/>
</dbReference>
<dbReference type="Proteomes" id="UP000001823">
    <property type="component" value="Chromosome"/>
</dbReference>
<feature type="binding site" evidence="9">
    <location>
        <position position="420"/>
    </location>
    <ligand>
        <name>substrate</name>
    </ligand>
</feature>
<feature type="transmembrane region" description="Helical" evidence="11">
    <location>
        <begin position="12"/>
        <end position="33"/>
    </location>
</feature>
<dbReference type="InterPro" id="IPR012160">
    <property type="entry name" value="LtaS-like"/>
</dbReference>
<comment type="pathway">
    <text evidence="2">Cell wall biogenesis; lipoteichoic acid biosynthesis.</text>
</comment>
<dbReference type="Gene3D" id="3.40.720.10">
    <property type="entry name" value="Alkaline Phosphatase, subunit A"/>
    <property type="match status" value="1"/>
</dbReference>
<evidence type="ECO:0000256" key="11">
    <source>
        <dbReference type="SAM" id="Phobius"/>
    </source>
</evidence>
<accession>A0A0H2YU49</accession>
<dbReference type="PANTHER" id="PTHR47371:SF3">
    <property type="entry name" value="PHOSPHOGLYCEROL TRANSFERASE I"/>
    <property type="match status" value="1"/>
</dbReference>
<dbReference type="Gene3D" id="3.30.1120.170">
    <property type="match status" value="1"/>
</dbReference>
<evidence type="ECO:0000256" key="10">
    <source>
        <dbReference type="PIRSR" id="PIRSR005091-3"/>
    </source>
</evidence>
<keyword evidence="6 11" id="KW-1133">Transmembrane helix</keyword>
<proteinExistence type="inferred from homology"/>
<feature type="domain" description="Sulfatase N-terminal" evidence="12">
    <location>
        <begin position="257"/>
        <end position="541"/>
    </location>
</feature>
<keyword evidence="4" id="KW-1003">Cell membrane</keyword>
<reference evidence="13 14" key="1">
    <citation type="journal article" date="2006" name="Genome Res.">
        <title>Skewed genomic variability in strains of the toxigenic bacterial pathogen, Clostridium perfringens.</title>
        <authorList>
            <person name="Myers G.S."/>
            <person name="Rasko D.A."/>
            <person name="Cheung J.K."/>
            <person name="Ravel J."/>
            <person name="Seshadri R."/>
            <person name="Deboy R.T."/>
            <person name="Ren Q."/>
            <person name="Varga J."/>
            <person name="Awad M.M."/>
            <person name="Brinkac L.M."/>
            <person name="Daugherty S.C."/>
            <person name="Haft D.H."/>
            <person name="Dodson R.J."/>
            <person name="Madupu R."/>
            <person name="Nelson W.C."/>
            <person name="Rosovitz M.J."/>
            <person name="Sullivan S.A."/>
            <person name="Khouri H."/>
            <person name="Dimitrov G.I."/>
            <person name="Watkins K.L."/>
            <person name="Mulligan S."/>
            <person name="Benton J."/>
            <person name="Radune D."/>
            <person name="Fisher D.J."/>
            <person name="Atkins H.S."/>
            <person name="Hiscox T."/>
            <person name="Jost B.H."/>
            <person name="Billington S.J."/>
            <person name="Songer J.G."/>
            <person name="McClane B.A."/>
            <person name="Titball R.W."/>
            <person name="Rood J.I."/>
            <person name="Melville S.B."/>
            <person name="Paulsen I.T."/>
        </authorList>
    </citation>
    <scope>NUCLEOTIDE SEQUENCE [LARGE SCALE GENOMIC DNA]</scope>
    <source>
        <strain evidence="14">ATCC 13124 / DSM 756 / JCM 1290 / NCIMB 6125 / NCTC 8237 / S 107 / Type A</strain>
    </source>
</reference>
<evidence type="ECO:0000259" key="12">
    <source>
        <dbReference type="Pfam" id="PF00884"/>
    </source>
</evidence>
<keyword evidence="9" id="KW-0464">Manganese</keyword>
<dbReference type="InterPro" id="IPR000917">
    <property type="entry name" value="Sulfatase_N"/>
</dbReference>
<dbReference type="PIRSF" id="PIRSF005091">
    <property type="entry name" value="Mmb_sulf_HI1246"/>
    <property type="match status" value="1"/>
</dbReference>
<dbReference type="PaxDb" id="195103-CPF_0584"/>
<feature type="active site" evidence="8">
    <location>
        <position position="307"/>
    </location>
</feature>